<evidence type="ECO:0000313" key="9">
    <source>
        <dbReference type="EnsemblMetazoa" id="Aqu2.1.31267_001"/>
    </source>
</evidence>
<evidence type="ECO:0000256" key="4">
    <source>
        <dbReference type="ARBA" id="ARBA00022722"/>
    </source>
</evidence>
<dbReference type="Proteomes" id="UP000007879">
    <property type="component" value="Unassembled WGS sequence"/>
</dbReference>
<accession>A0A1X7UV56</accession>
<comment type="similarity">
    <text evidence="3">Belongs to the HARBI1 family.</text>
</comment>
<feature type="domain" description="DDE Tnp4" evidence="8">
    <location>
        <begin position="109"/>
        <end position="273"/>
    </location>
</feature>
<sequence length="350" mass="40053">MDINSFEYLLTLVAPKIRRRDTHMRKSISPGERLALTLRFLATGESYSSLQYLYRVPCQTIGKIVIETCEAIVEVLADYMKVPKTQSEWKEIAIEFDQKWNFLHCLGALDGKHINIRPPPSSGSYYYNYKQRFSIVFLALVDANYKFLYVDIGCNGRVSDGGVFRESSLSSAFQNNTLDVPPLEVLPGCTTPIPYIIVADEAFPLKDYIQKPYRQTGLTTERRIYNYRLSRARRVVENAFGILANHFRVLMTAINLAPEKVETLTLTCCLLHNYLRCHTEAYTPPGSLDTEHLLSHAVQPGKWRSEPKSLTNLKKQGSNHSKETAKLYREYMKDYLNSSVGSVPWQNNMI</sequence>
<dbReference type="EnsemblMetazoa" id="XM_019996744.1">
    <property type="protein sequence ID" value="XP_019852303.1"/>
    <property type="gene ID" value="LOC109582122"/>
</dbReference>
<organism evidence="9">
    <name type="scientific">Amphimedon queenslandica</name>
    <name type="common">Sponge</name>
    <dbReference type="NCBI Taxonomy" id="400682"/>
    <lineage>
        <taxon>Eukaryota</taxon>
        <taxon>Metazoa</taxon>
        <taxon>Porifera</taxon>
        <taxon>Demospongiae</taxon>
        <taxon>Heteroscleromorpha</taxon>
        <taxon>Haplosclerida</taxon>
        <taxon>Niphatidae</taxon>
        <taxon>Amphimedon</taxon>
    </lineage>
</organism>
<evidence type="ECO:0000256" key="6">
    <source>
        <dbReference type="ARBA" id="ARBA00022801"/>
    </source>
</evidence>
<comment type="cofactor">
    <cofactor evidence="1">
        <name>a divalent metal cation</name>
        <dbReference type="ChEBI" id="CHEBI:60240"/>
    </cofactor>
</comment>
<dbReference type="KEGG" id="aqu:109582122"/>
<protein>
    <recommendedName>
        <fullName evidence="8">DDE Tnp4 domain-containing protein</fullName>
    </recommendedName>
</protein>
<evidence type="ECO:0000256" key="1">
    <source>
        <dbReference type="ARBA" id="ARBA00001968"/>
    </source>
</evidence>
<dbReference type="OMA" id="TEYNMKP"/>
<keyword evidence="5" id="KW-0479">Metal-binding</keyword>
<comment type="subcellular location">
    <subcellularLocation>
        <location evidence="2">Nucleus</location>
    </subcellularLocation>
</comment>
<dbReference type="InParanoid" id="A0A1X7UV56"/>
<proteinExistence type="inferred from homology"/>
<dbReference type="PANTHER" id="PTHR22930">
    <property type="match status" value="1"/>
</dbReference>
<dbReference type="GO" id="GO:0016787">
    <property type="term" value="F:hydrolase activity"/>
    <property type="evidence" value="ECO:0007669"/>
    <property type="project" value="UniProtKB-KW"/>
</dbReference>
<evidence type="ECO:0000256" key="3">
    <source>
        <dbReference type="ARBA" id="ARBA00006958"/>
    </source>
</evidence>
<evidence type="ECO:0000259" key="8">
    <source>
        <dbReference type="Pfam" id="PF13359"/>
    </source>
</evidence>
<dbReference type="GO" id="GO:0005634">
    <property type="term" value="C:nucleus"/>
    <property type="evidence" value="ECO:0007669"/>
    <property type="project" value="UniProtKB-SubCell"/>
</dbReference>
<dbReference type="InterPro" id="IPR027806">
    <property type="entry name" value="HARBI1_dom"/>
</dbReference>
<evidence type="ECO:0000256" key="2">
    <source>
        <dbReference type="ARBA" id="ARBA00004123"/>
    </source>
</evidence>
<dbReference type="AlphaFoldDB" id="A0A1X7UV56"/>
<dbReference type="eggNOG" id="KOG4585">
    <property type="taxonomic scope" value="Eukaryota"/>
</dbReference>
<gene>
    <name evidence="9" type="primary">109582122</name>
</gene>
<dbReference type="GO" id="GO:0046872">
    <property type="term" value="F:metal ion binding"/>
    <property type="evidence" value="ECO:0007669"/>
    <property type="project" value="UniProtKB-KW"/>
</dbReference>
<dbReference type="GO" id="GO:0004518">
    <property type="term" value="F:nuclease activity"/>
    <property type="evidence" value="ECO:0007669"/>
    <property type="project" value="UniProtKB-KW"/>
</dbReference>
<dbReference type="Pfam" id="PF13359">
    <property type="entry name" value="DDE_Tnp_4"/>
    <property type="match status" value="1"/>
</dbReference>
<evidence type="ECO:0000256" key="7">
    <source>
        <dbReference type="ARBA" id="ARBA00023242"/>
    </source>
</evidence>
<reference evidence="9" key="2">
    <citation type="submission" date="2017-05" db="UniProtKB">
        <authorList>
            <consortium name="EnsemblMetazoa"/>
        </authorList>
    </citation>
    <scope>IDENTIFICATION</scope>
</reference>
<evidence type="ECO:0000313" key="10">
    <source>
        <dbReference type="Proteomes" id="UP000007879"/>
    </source>
</evidence>
<evidence type="ECO:0000256" key="5">
    <source>
        <dbReference type="ARBA" id="ARBA00022723"/>
    </source>
</evidence>
<keyword evidence="6" id="KW-0378">Hydrolase</keyword>
<name>A0A1X7UV56_AMPQE</name>
<dbReference type="OrthoDB" id="10061326at2759"/>
<dbReference type="EnsemblMetazoa" id="Aqu2.1.31267_001">
    <property type="protein sequence ID" value="Aqu2.1.31267_001"/>
    <property type="gene ID" value="Aqu2.1.31267"/>
</dbReference>
<keyword evidence="4" id="KW-0540">Nuclease</keyword>
<keyword evidence="10" id="KW-1185">Reference proteome</keyword>
<dbReference type="PANTHER" id="PTHR22930:SF269">
    <property type="entry name" value="NUCLEASE HARBI1-LIKE PROTEIN"/>
    <property type="match status" value="1"/>
</dbReference>
<dbReference type="InterPro" id="IPR045249">
    <property type="entry name" value="HARBI1-like"/>
</dbReference>
<keyword evidence="7" id="KW-0539">Nucleus</keyword>
<reference evidence="10" key="1">
    <citation type="journal article" date="2010" name="Nature">
        <title>The Amphimedon queenslandica genome and the evolution of animal complexity.</title>
        <authorList>
            <person name="Srivastava M."/>
            <person name="Simakov O."/>
            <person name="Chapman J."/>
            <person name="Fahey B."/>
            <person name="Gauthier M.E."/>
            <person name="Mitros T."/>
            <person name="Richards G.S."/>
            <person name="Conaco C."/>
            <person name="Dacre M."/>
            <person name="Hellsten U."/>
            <person name="Larroux C."/>
            <person name="Putnam N.H."/>
            <person name="Stanke M."/>
            <person name="Adamska M."/>
            <person name="Darling A."/>
            <person name="Degnan S.M."/>
            <person name="Oakley T.H."/>
            <person name="Plachetzki D.C."/>
            <person name="Zhai Y."/>
            <person name="Adamski M."/>
            <person name="Calcino A."/>
            <person name="Cummins S.F."/>
            <person name="Goodstein D.M."/>
            <person name="Harris C."/>
            <person name="Jackson D.J."/>
            <person name="Leys S.P."/>
            <person name="Shu S."/>
            <person name="Woodcroft B.J."/>
            <person name="Vervoort M."/>
            <person name="Kosik K.S."/>
            <person name="Manning G."/>
            <person name="Degnan B.M."/>
            <person name="Rokhsar D.S."/>
        </authorList>
    </citation>
    <scope>NUCLEOTIDE SEQUENCE [LARGE SCALE GENOMIC DNA]</scope>
</reference>